<gene>
    <name evidence="1" type="ORF">A3B04_02350</name>
</gene>
<dbReference type="InterPro" id="IPR027417">
    <property type="entry name" value="P-loop_NTPase"/>
</dbReference>
<dbReference type="Proteomes" id="UP000177126">
    <property type="component" value="Unassembled WGS sequence"/>
</dbReference>
<evidence type="ECO:0008006" key="3">
    <source>
        <dbReference type="Google" id="ProtNLM"/>
    </source>
</evidence>
<name>A0A1G2FSD5_9BACT</name>
<evidence type="ECO:0000313" key="1">
    <source>
        <dbReference type="EMBL" id="OGZ40451.1"/>
    </source>
</evidence>
<dbReference type="EMBL" id="MHNF01000032">
    <property type="protein sequence ID" value="OGZ40451.1"/>
    <property type="molecule type" value="Genomic_DNA"/>
</dbReference>
<dbReference type="Pfam" id="PF13469">
    <property type="entry name" value="Sulfotransfer_3"/>
    <property type="match status" value="1"/>
</dbReference>
<comment type="caution">
    <text evidence="1">The sequence shown here is derived from an EMBL/GenBank/DDBJ whole genome shotgun (WGS) entry which is preliminary data.</text>
</comment>
<evidence type="ECO:0000313" key="2">
    <source>
        <dbReference type="Proteomes" id="UP000177126"/>
    </source>
</evidence>
<organism evidence="1 2">
    <name type="scientific">Candidatus Portnoybacteria bacterium RIFCSPLOWO2_02_FULL_39_11</name>
    <dbReference type="NCBI Taxonomy" id="1802001"/>
    <lineage>
        <taxon>Bacteria</taxon>
        <taxon>Candidatus Portnoyibacteriota</taxon>
    </lineage>
</organism>
<sequence length="313" mass="36178">MPAKAKKFIMISAMYENGGNTTQRLLDGHAGLMVYPFESQLGSKYVNDHLSGLFPLKYRWPIFPNFFSAEAIYRSIIDEECKIRAITPSISKFKDVDFNFSDQDRLAFFVKELKGTPLTRAKIIRAFFKATFLAWKNFKHSGREKYYVGYSPIIAVDGREIVADFDGQAYVIHVVRNPFSAYADTQKRPVPLSINHYMTAWAVCQHYAGIYQKKYPDNFFIVKYEDIIVSPQKALEPIFSKLGLALTDSLNYPSWNGQRLKQVYPWGTIKIPTERINIATARELNGPEIEEINLRSGHWLEYFGYDKIYQLLK</sequence>
<reference evidence="1 2" key="1">
    <citation type="journal article" date="2016" name="Nat. Commun.">
        <title>Thousands of microbial genomes shed light on interconnected biogeochemical processes in an aquifer system.</title>
        <authorList>
            <person name="Anantharaman K."/>
            <person name="Brown C.T."/>
            <person name="Hug L.A."/>
            <person name="Sharon I."/>
            <person name="Castelle C.J."/>
            <person name="Probst A.J."/>
            <person name="Thomas B.C."/>
            <person name="Singh A."/>
            <person name="Wilkins M.J."/>
            <person name="Karaoz U."/>
            <person name="Brodie E.L."/>
            <person name="Williams K.H."/>
            <person name="Hubbard S.S."/>
            <person name="Banfield J.F."/>
        </authorList>
    </citation>
    <scope>NUCLEOTIDE SEQUENCE [LARGE SCALE GENOMIC DNA]</scope>
</reference>
<proteinExistence type="predicted"/>
<dbReference type="AlphaFoldDB" id="A0A1G2FSD5"/>
<dbReference type="Gene3D" id="3.40.50.300">
    <property type="entry name" value="P-loop containing nucleotide triphosphate hydrolases"/>
    <property type="match status" value="1"/>
</dbReference>
<dbReference type="SUPFAM" id="SSF52540">
    <property type="entry name" value="P-loop containing nucleoside triphosphate hydrolases"/>
    <property type="match status" value="1"/>
</dbReference>
<accession>A0A1G2FSD5</accession>
<protein>
    <recommendedName>
        <fullName evidence="3">Sulfotransferase domain-containing protein</fullName>
    </recommendedName>
</protein>